<feature type="signal peptide" evidence="1">
    <location>
        <begin position="1"/>
        <end position="40"/>
    </location>
</feature>
<dbReference type="AlphaFoldDB" id="A0A0L8N4S6"/>
<gene>
    <name evidence="2" type="ORF">ADK75_02650</name>
</gene>
<dbReference type="EMBL" id="LGUV01000002">
    <property type="protein sequence ID" value="KOG57659.1"/>
    <property type="molecule type" value="Genomic_DNA"/>
</dbReference>
<sequence length="159" mass="17337">MSYDVRTPTPTRPKRRIARFVMPVASAAFICGAVALPASAAVAQPPQSAAGVRSDVFPNPHQEPHGGAYGPYTCLPGYVWRDSFDGDSLCVTPQVRDRVHAQNPHRQPGGGAYGPSTCMPGYVWREMWDGDVKCVTPEERARFKDQVFDNGPNLIPVPD</sequence>
<name>A0A0L8N4S6_STRVG</name>
<evidence type="ECO:0000313" key="3">
    <source>
        <dbReference type="Proteomes" id="UP000037084"/>
    </source>
</evidence>
<proteinExistence type="predicted"/>
<dbReference type="OrthoDB" id="4548672at2"/>
<dbReference type="Proteomes" id="UP000037084">
    <property type="component" value="Unassembled WGS sequence"/>
</dbReference>
<keyword evidence="1" id="KW-0732">Signal</keyword>
<evidence type="ECO:0000256" key="1">
    <source>
        <dbReference type="SAM" id="SignalP"/>
    </source>
</evidence>
<organism evidence="2 3">
    <name type="scientific">Streptomyces virginiae</name>
    <name type="common">Streptomyces cinnamonensis</name>
    <dbReference type="NCBI Taxonomy" id="1961"/>
    <lineage>
        <taxon>Bacteria</taxon>
        <taxon>Bacillati</taxon>
        <taxon>Actinomycetota</taxon>
        <taxon>Actinomycetes</taxon>
        <taxon>Kitasatosporales</taxon>
        <taxon>Streptomycetaceae</taxon>
        <taxon>Streptomyces</taxon>
    </lineage>
</organism>
<evidence type="ECO:0008006" key="4">
    <source>
        <dbReference type="Google" id="ProtNLM"/>
    </source>
</evidence>
<dbReference type="PATRIC" id="fig|1961.12.peg.558"/>
<feature type="chain" id="PRO_5005587839" description="Secreted protein" evidence="1">
    <location>
        <begin position="41"/>
        <end position="159"/>
    </location>
</feature>
<evidence type="ECO:0000313" key="2">
    <source>
        <dbReference type="EMBL" id="KOG57659.1"/>
    </source>
</evidence>
<dbReference type="RefSeq" id="WP_053167753.1">
    <property type="nucleotide sequence ID" value="NZ_LGUV01000002.1"/>
</dbReference>
<reference evidence="3" key="1">
    <citation type="submission" date="2015-07" db="EMBL/GenBank/DDBJ databases">
        <authorList>
            <consortium name="Consortium for Microbial Forensics and Genomics (microFORGE)"/>
            <person name="Knight B.M."/>
            <person name="Roberts D.P."/>
            <person name="Lin D."/>
            <person name="Hari K."/>
            <person name="Fletcher J."/>
            <person name="Melcher U."/>
            <person name="Blagden T."/>
            <person name="Winegar R.A."/>
        </authorList>
    </citation>
    <scope>NUCLEOTIDE SEQUENCE [LARGE SCALE GENOMIC DNA]</scope>
    <source>
        <strain evidence="3">NRRL B-1447</strain>
    </source>
</reference>
<accession>A0A0L8N4S6</accession>
<protein>
    <recommendedName>
        <fullName evidence="4">Secreted protein</fullName>
    </recommendedName>
</protein>
<comment type="caution">
    <text evidence="2">The sequence shown here is derived from an EMBL/GenBank/DDBJ whole genome shotgun (WGS) entry which is preliminary data.</text>
</comment>